<proteinExistence type="predicted"/>
<dbReference type="PANTHER" id="PTHR16266">
    <property type="entry name" value="WD REPEAT DOMAIN 9"/>
    <property type="match status" value="1"/>
</dbReference>
<dbReference type="AlphaFoldDB" id="A0A0N4YB75"/>
<keyword evidence="1 2" id="KW-0103">Bromodomain</keyword>
<evidence type="ECO:0000259" key="3">
    <source>
        <dbReference type="PROSITE" id="PS50014"/>
    </source>
</evidence>
<name>A0A0N4YB75_NIPBR</name>
<dbReference type="GO" id="GO:0005634">
    <property type="term" value="C:nucleus"/>
    <property type="evidence" value="ECO:0007669"/>
    <property type="project" value="TreeGrafter"/>
</dbReference>
<feature type="domain" description="Bromo" evidence="3">
    <location>
        <begin position="14"/>
        <end position="84"/>
    </location>
</feature>
<dbReference type="Gene3D" id="1.20.920.10">
    <property type="entry name" value="Bromodomain-like"/>
    <property type="match status" value="1"/>
</dbReference>
<dbReference type="Pfam" id="PF00439">
    <property type="entry name" value="Bromodomain"/>
    <property type="match status" value="1"/>
</dbReference>
<evidence type="ECO:0000313" key="6">
    <source>
        <dbReference type="WBParaSite" id="NBR_0001369501-mRNA-1"/>
    </source>
</evidence>
<evidence type="ECO:0000313" key="5">
    <source>
        <dbReference type="Proteomes" id="UP000271162"/>
    </source>
</evidence>
<dbReference type="InterPro" id="IPR052060">
    <property type="entry name" value="Bromo_WD_repeat"/>
</dbReference>
<accession>A0A0N4YB75</accession>
<dbReference type="PROSITE" id="PS50014">
    <property type="entry name" value="BROMODOMAIN_2"/>
    <property type="match status" value="1"/>
</dbReference>
<dbReference type="GO" id="GO:0007010">
    <property type="term" value="P:cytoskeleton organization"/>
    <property type="evidence" value="ECO:0007669"/>
    <property type="project" value="TreeGrafter"/>
</dbReference>
<dbReference type="GO" id="GO:0008360">
    <property type="term" value="P:regulation of cell shape"/>
    <property type="evidence" value="ECO:0007669"/>
    <property type="project" value="TreeGrafter"/>
</dbReference>
<dbReference type="WBParaSite" id="NBR_0001369501-mRNA-1">
    <property type="protein sequence ID" value="NBR_0001369501-mRNA-1"/>
    <property type="gene ID" value="NBR_0001369501"/>
</dbReference>
<dbReference type="InterPro" id="IPR001487">
    <property type="entry name" value="Bromodomain"/>
</dbReference>
<dbReference type="OMA" id="CCTRMAD"/>
<dbReference type="SUPFAM" id="SSF47370">
    <property type="entry name" value="Bromodomain"/>
    <property type="match status" value="1"/>
</dbReference>
<evidence type="ECO:0000313" key="4">
    <source>
        <dbReference type="EMBL" id="VDL77285.1"/>
    </source>
</evidence>
<protein>
    <submittedName>
        <fullName evidence="6">BRWD3 (inferred by orthology to a D. melanogaster protein)</fullName>
    </submittedName>
</protein>
<gene>
    <name evidence="4" type="ORF">NBR_LOCUS13696</name>
</gene>
<dbReference type="PANTHER" id="PTHR16266:SF17">
    <property type="entry name" value="BRWD3"/>
    <property type="match status" value="1"/>
</dbReference>
<dbReference type="GO" id="GO:0006357">
    <property type="term" value="P:regulation of transcription by RNA polymerase II"/>
    <property type="evidence" value="ECO:0007669"/>
    <property type="project" value="TreeGrafter"/>
</dbReference>
<organism evidence="6">
    <name type="scientific">Nippostrongylus brasiliensis</name>
    <name type="common">Rat hookworm</name>
    <dbReference type="NCBI Taxonomy" id="27835"/>
    <lineage>
        <taxon>Eukaryota</taxon>
        <taxon>Metazoa</taxon>
        <taxon>Ecdysozoa</taxon>
        <taxon>Nematoda</taxon>
        <taxon>Chromadorea</taxon>
        <taxon>Rhabditida</taxon>
        <taxon>Rhabditina</taxon>
        <taxon>Rhabditomorpha</taxon>
        <taxon>Strongyloidea</taxon>
        <taxon>Heligmosomidae</taxon>
        <taxon>Nippostrongylus</taxon>
    </lineage>
</organism>
<dbReference type="InterPro" id="IPR036427">
    <property type="entry name" value="Bromodomain-like_sf"/>
</dbReference>
<dbReference type="EMBL" id="UYSL01021119">
    <property type="protein sequence ID" value="VDL77285.1"/>
    <property type="molecule type" value="Genomic_DNA"/>
</dbReference>
<sequence length="108" mass="12291">MCCTRMADAIVKLGVRDTVIPFACPVSLDAFPHYAANIDYPIDLDTIANRIRSGFYRRLKSMHQDIRAIALAAEQFNEPCSAIVRNSRIVVEALIRFSRYAMFHNRLS</sequence>
<reference evidence="4 5" key="2">
    <citation type="submission" date="2018-11" db="EMBL/GenBank/DDBJ databases">
        <authorList>
            <consortium name="Pathogen Informatics"/>
        </authorList>
    </citation>
    <scope>NUCLEOTIDE SEQUENCE [LARGE SCALE GENOMIC DNA]</scope>
</reference>
<dbReference type="STRING" id="27835.A0A0N4YB75"/>
<keyword evidence="5" id="KW-1185">Reference proteome</keyword>
<dbReference type="SMART" id="SM00297">
    <property type="entry name" value="BROMO"/>
    <property type="match status" value="1"/>
</dbReference>
<dbReference type="Proteomes" id="UP000271162">
    <property type="component" value="Unassembled WGS sequence"/>
</dbReference>
<reference evidence="6" key="1">
    <citation type="submission" date="2017-02" db="UniProtKB">
        <authorList>
            <consortium name="WormBaseParasite"/>
        </authorList>
    </citation>
    <scope>IDENTIFICATION</scope>
</reference>
<evidence type="ECO:0000256" key="1">
    <source>
        <dbReference type="ARBA" id="ARBA00023117"/>
    </source>
</evidence>
<evidence type="ECO:0000256" key="2">
    <source>
        <dbReference type="PROSITE-ProRule" id="PRU00035"/>
    </source>
</evidence>